<evidence type="ECO:0000256" key="2">
    <source>
        <dbReference type="SAM" id="MobiDB-lite"/>
    </source>
</evidence>
<dbReference type="Pfam" id="PF04502">
    <property type="entry name" value="Saf4_Yju2"/>
    <property type="match status" value="1"/>
</dbReference>
<proteinExistence type="inferred from homology"/>
<dbReference type="PANTHER" id="PTHR12111">
    <property type="entry name" value="SPLICING FACTOR YJU2"/>
    <property type="match status" value="1"/>
</dbReference>
<feature type="region of interest" description="Disordered" evidence="2">
    <location>
        <begin position="116"/>
        <end position="144"/>
    </location>
</feature>
<evidence type="ECO:0000256" key="1">
    <source>
        <dbReference type="ARBA" id="ARBA00005595"/>
    </source>
</evidence>
<gene>
    <name evidence="3" type="ORF">VSDG_09965</name>
</gene>
<dbReference type="GO" id="GO:0000398">
    <property type="term" value="P:mRNA splicing, via spliceosome"/>
    <property type="evidence" value="ECO:0007669"/>
    <property type="project" value="InterPro"/>
</dbReference>
<evidence type="ECO:0000313" key="4">
    <source>
        <dbReference type="Proteomes" id="UP000284375"/>
    </source>
</evidence>
<comment type="similarity">
    <text evidence="1">Belongs to the CWC16 family.</text>
</comment>
<name>A0A423V8L8_CYTCH</name>
<sequence length="381" mass="41645">MQGFNMGRYVPPDQEGITSGNQLARKHPLGARASRLKTEGVLTVRFEMPFAVWCDHCRPHPTIIGQGVRFNAEKKRVGSYYSSAIYSFRMRHTACGGWIEIRTDPRNTAYVVVSGGRKRDTGEDKEGVGGGGDDDSLVSSGVGVGKPIKTTQEQAAERESAFANLEKTIEDRAAFEAAKARIGEIHEENARQWDDPYARNQALRRQFRVGRGQREKDAEAAGRLQDRMSLGIELLPESEEDARWARLVDFGPKPEDVVGQEVKVLARPLFGDAKGDAKGATEASSHTKSKGKVAKPPRKLKSELAASRMRESLVSEIVGNTRLASDPFLGPRNRDSTKTSTTLPGLKRKRGPEDASSQPPNEEPAGKVAAVSSGLVDYDSD</sequence>
<dbReference type="STRING" id="252740.A0A423V8L8"/>
<evidence type="ECO:0000313" key="3">
    <source>
        <dbReference type="EMBL" id="ROV87158.1"/>
    </source>
</evidence>
<comment type="caution">
    <text evidence="3">The sequence shown here is derived from an EMBL/GenBank/DDBJ whole genome shotgun (WGS) entry which is preliminary data.</text>
</comment>
<evidence type="ECO:0008006" key="5">
    <source>
        <dbReference type="Google" id="ProtNLM"/>
    </source>
</evidence>
<reference evidence="3 4" key="1">
    <citation type="submission" date="2015-09" db="EMBL/GenBank/DDBJ databases">
        <title>Host preference determinants of Valsa canker pathogens revealed by comparative genomics.</title>
        <authorList>
            <person name="Yin Z."/>
            <person name="Huang L."/>
        </authorList>
    </citation>
    <scope>NUCLEOTIDE SEQUENCE [LARGE SCALE GENOMIC DNA]</scope>
    <source>
        <strain evidence="3 4">YSFL</strain>
    </source>
</reference>
<dbReference type="InterPro" id="IPR007590">
    <property type="entry name" value="Saf4/Yju2"/>
</dbReference>
<keyword evidence="4" id="KW-1185">Reference proteome</keyword>
<dbReference type="AlphaFoldDB" id="A0A423V8L8"/>
<feature type="region of interest" description="Disordered" evidence="2">
    <location>
        <begin position="315"/>
        <end position="381"/>
    </location>
</feature>
<accession>A0A423V8L8</accession>
<feature type="compositionally biased region" description="Basic residues" evidence="2">
    <location>
        <begin position="287"/>
        <end position="299"/>
    </location>
</feature>
<dbReference type="OrthoDB" id="360327at2759"/>
<organism evidence="3 4">
    <name type="scientific">Cytospora chrysosperma</name>
    <name type="common">Cytospora canker fungus</name>
    <name type="synonym">Sphaeria chrysosperma</name>
    <dbReference type="NCBI Taxonomy" id="252740"/>
    <lineage>
        <taxon>Eukaryota</taxon>
        <taxon>Fungi</taxon>
        <taxon>Dikarya</taxon>
        <taxon>Ascomycota</taxon>
        <taxon>Pezizomycotina</taxon>
        <taxon>Sordariomycetes</taxon>
        <taxon>Sordariomycetidae</taxon>
        <taxon>Diaporthales</taxon>
        <taxon>Cytosporaceae</taxon>
        <taxon>Cytospora</taxon>
    </lineage>
</organism>
<feature type="region of interest" description="Disordered" evidence="2">
    <location>
        <begin position="269"/>
        <end position="300"/>
    </location>
</feature>
<dbReference type="GO" id="GO:0005684">
    <property type="term" value="C:U2-type spliceosomal complex"/>
    <property type="evidence" value="ECO:0007669"/>
    <property type="project" value="TreeGrafter"/>
</dbReference>
<protein>
    <recommendedName>
        <fullName evidence="5">DUF572 domain-containing protein</fullName>
    </recommendedName>
</protein>
<dbReference type="GO" id="GO:0071014">
    <property type="term" value="C:post-mRNA release spliceosomal complex"/>
    <property type="evidence" value="ECO:0007669"/>
    <property type="project" value="TreeGrafter"/>
</dbReference>
<dbReference type="PANTHER" id="PTHR12111:SF2">
    <property type="entry name" value="SPLICING FACTOR YJU2B-RELATED"/>
    <property type="match status" value="1"/>
</dbReference>
<feature type="compositionally biased region" description="Basic and acidic residues" evidence="2">
    <location>
        <begin position="117"/>
        <end position="127"/>
    </location>
</feature>
<dbReference type="EMBL" id="LJZO01000091">
    <property type="protein sequence ID" value="ROV87158.1"/>
    <property type="molecule type" value="Genomic_DNA"/>
</dbReference>
<dbReference type="Proteomes" id="UP000284375">
    <property type="component" value="Unassembled WGS sequence"/>
</dbReference>